<keyword evidence="3 7" id="KW-0812">Transmembrane</keyword>
<comment type="subcellular location">
    <subcellularLocation>
        <location evidence="1">Cell membrane</location>
        <topology evidence="1">Multi-pass membrane protein</topology>
    </subcellularLocation>
</comment>
<dbReference type="EMBL" id="JACKSJ010000148">
    <property type="protein sequence ID" value="MCV7171928.1"/>
    <property type="molecule type" value="Genomic_DNA"/>
</dbReference>
<reference evidence="8" key="1">
    <citation type="submission" date="2020-07" db="EMBL/GenBank/DDBJ databases">
        <authorList>
            <person name="Pettersson B.M.F."/>
            <person name="Behra P.R.K."/>
            <person name="Ramesh M."/>
            <person name="Das S."/>
            <person name="Dasgupta S."/>
            <person name="Kirsebom L.A."/>
        </authorList>
    </citation>
    <scope>NUCLEOTIDE SEQUENCE</scope>
    <source>
        <strain evidence="8">DSM 44615</strain>
    </source>
</reference>
<keyword evidence="4 7" id="KW-1133">Transmembrane helix</keyword>
<comment type="caution">
    <text evidence="8">The sequence shown here is derived from an EMBL/GenBank/DDBJ whole genome shotgun (WGS) entry which is preliminary data.</text>
</comment>
<protein>
    <submittedName>
        <fullName evidence="8">Teichoic acid transporter</fullName>
    </submittedName>
</protein>
<evidence type="ECO:0000313" key="8">
    <source>
        <dbReference type="EMBL" id="MCV7171928.1"/>
    </source>
</evidence>
<evidence type="ECO:0000256" key="6">
    <source>
        <dbReference type="SAM" id="MobiDB-lite"/>
    </source>
</evidence>
<dbReference type="RefSeq" id="WP_264014098.1">
    <property type="nucleotide sequence ID" value="NZ_JACKSJ010000148.1"/>
</dbReference>
<evidence type="ECO:0000256" key="4">
    <source>
        <dbReference type="ARBA" id="ARBA00022989"/>
    </source>
</evidence>
<dbReference type="InterPro" id="IPR050833">
    <property type="entry name" value="Poly_Biosynth_Transport"/>
</dbReference>
<feature type="transmembrane region" description="Helical" evidence="7">
    <location>
        <begin position="183"/>
        <end position="202"/>
    </location>
</feature>
<accession>A0A9X2YPW2</accession>
<evidence type="ECO:0000256" key="2">
    <source>
        <dbReference type="ARBA" id="ARBA00022475"/>
    </source>
</evidence>
<feature type="transmembrane region" description="Helical" evidence="7">
    <location>
        <begin position="369"/>
        <end position="390"/>
    </location>
</feature>
<evidence type="ECO:0000256" key="3">
    <source>
        <dbReference type="ARBA" id="ARBA00022692"/>
    </source>
</evidence>
<proteinExistence type="predicted"/>
<feature type="compositionally biased region" description="Polar residues" evidence="6">
    <location>
        <begin position="467"/>
        <end position="480"/>
    </location>
</feature>
<dbReference type="PANTHER" id="PTHR30250">
    <property type="entry name" value="PST FAMILY PREDICTED COLANIC ACID TRANSPORTER"/>
    <property type="match status" value="1"/>
</dbReference>
<evidence type="ECO:0000313" key="9">
    <source>
        <dbReference type="Proteomes" id="UP001140293"/>
    </source>
</evidence>
<dbReference type="AlphaFoldDB" id="A0A9X2YPW2"/>
<evidence type="ECO:0000256" key="5">
    <source>
        <dbReference type="ARBA" id="ARBA00023136"/>
    </source>
</evidence>
<name>A0A9X2YPW2_9MYCO</name>
<feature type="transmembrane region" description="Helical" evidence="7">
    <location>
        <begin position="91"/>
        <end position="114"/>
    </location>
</feature>
<reference evidence="8" key="2">
    <citation type="journal article" date="2022" name="BMC Genomics">
        <title>Comparative genome analysis of mycobacteria focusing on tRNA and non-coding RNA.</title>
        <authorList>
            <person name="Behra P.R.K."/>
            <person name="Pettersson B.M.F."/>
            <person name="Ramesh M."/>
            <person name="Das S."/>
            <person name="Dasgupta S."/>
            <person name="Kirsebom L.A."/>
        </authorList>
    </citation>
    <scope>NUCLEOTIDE SEQUENCE</scope>
    <source>
        <strain evidence="8">DSM 44615</strain>
    </source>
</reference>
<sequence length="480" mass="50491">MTSSEGANSEMRRSFAWRAFAAAGGIVSTFLLSVIVVRELTLRDAAAFFAILAAVSFGPLVGRLGLGQNVIRLMGAECDPRKRRQIAGTHLHATVVLSCLTAPAIALIGCVALIGDSDLVPTFILTSVLIAIESTRLMVSDIFAAAGRVRASMATMHYVRSLLALPLVALMVFTSSRPSLLEVLGAYLAVSGIQFAAACVHARREVAVFEISFGIRDLKTALGQGAHLFILDLSEFMLRQGTIFLAAAAFSPLAATHYSAAAMLALQVTLLDSLCALAVTPPAARLWAAGRRTQVVRMLSNVATLNSLVSVSVVLLLALLGPLILELAYGVEMRSASAVLLILAASGIFQAYFDGSVTLLVISGHIAAAARTAMTVLMVALPAAVAAALAGGPKTLATVACLSVMAKSICQWMTVRKVLSASPRAHHHVIRAFRELVRDRDDDLEDSASATGSSRRRDPRHVPGDSLQVSRTPSTMGGAP</sequence>
<keyword evidence="9" id="KW-1185">Reference proteome</keyword>
<feature type="transmembrane region" description="Helical" evidence="7">
    <location>
        <begin position="158"/>
        <end position="177"/>
    </location>
</feature>
<feature type="transmembrane region" description="Helical" evidence="7">
    <location>
        <begin position="337"/>
        <end position="362"/>
    </location>
</feature>
<feature type="transmembrane region" description="Helical" evidence="7">
    <location>
        <begin position="236"/>
        <end position="255"/>
    </location>
</feature>
<keyword evidence="2" id="KW-1003">Cell membrane</keyword>
<feature type="transmembrane region" description="Helical" evidence="7">
    <location>
        <begin position="120"/>
        <end position="146"/>
    </location>
</feature>
<gene>
    <name evidence="8" type="ORF">H7I41_18595</name>
</gene>
<dbReference type="Proteomes" id="UP001140293">
    <property type="component" value="Unassembled WGS sequence"/>
</dbReference>
<organism evidence="8 9">
    <name type="scientific">[Mycobacterium] manitobense</name>
    <dbReference type="NCBI Taxonomy" id="190147"/>
    <lineage>
        <taxon>Bacteria</taxon>
        <taxon>Bacillati</taxon>
        <taxon>Actinomycetota</taxon>
        <taxon>Actinomycetes</taxon>
        <taxon>Mycobacteriales</taxon>
        <taxon>Mycobacteriaceae</taxon>
        <taxon>Mycolicibacterium</taxon>
    </lineage>
</organism>
<evidence type="ECO:0000256" key="7">
    <source>
        <dbReference type="SAM" id="Phobius"/>
    </source>
</evidence>
<feature type="transmembrane region" description="Helical" evidence="7">
    <location>
        <begin position="47"/>
        <end position="66"/>
    </location>
</feature>
<dbReference type="PANTHER" id="PTHR30250:SF26">
    <property type="entry name" value="PSMA PROTEIN"/>
    <property type="match status" value="1"/>
</dbReference>
<feature type="transmembrane region" description="Helical" evidence="7">
    <location>
        <begin position="15"/>
        <end position="35"/>
    </location>
</feature>
<feature type="region of interest" description="Disordered" evidence="6">
    <location>
        <begin position="442"/>
        <end position="480"/>
    </location>
</feature>
<evidence type="ECO:0000256" key="1">
    <source>
        <dbReference type="ARBA" id="ARBA00004651"/>
    </source>
</evidence>
<feature type="transmembrane region" description="Helical" evidence="7">
    <location>
        <begin position="305"/>
        <end position="325"/>
    </location>
</feature>
<dbReference type="GO" id="GO:0005886">
    <property type="term" value="C:plasma membrane"/>
    <property type="evidence" value="ECO:0007669"/>
    <property type="project" value="UniProtKB-SubCell"/>
</dbReference>
<keyword evidence="5 7" id="KW-0472">Membrane</keyword>